<evidence type="ECO:0000313" key="3">
    <source>
        <dbReference type="Proteomes" id="UP001189624"/>
    </source>
</evidence>
<sequence>MSGSKISLSPPLPVSILVDSLLPSRKRLVRPFSFVLHFFVILRFSLRFSDSRDPTLISYLFVSSMFWAAHLVSSAITAGMRLFGCVGFVQIDVCRGRLVLLSLPSTRNPLADTFQWNSFPPLDLRSLPKKNCFTQRYQAWLTFLTSQVKGGQL</sequence>
<keyword evidence="3" id="KW-1185">Reference proteome</keyword>
<dbReference type="EMBL" id="OY731402">
    <property type="protein sequence ID" value="CAJ1957762.1"/>
    <property type="molecule type" value="Genomic_DNA"/>
</dbReference>
<dbReference type="AlphaFoldDB" id="A0AA86SX99"/>
<evidence type="ECO:0000256" key="1">
    <source>
        <dbReference type="SAM" id="Phobius"/>
    </source>
</evidence>
<feature type="transmembrane region" description="Helical" evidence="1">
    <location>
        <begin position="66"/>
        <end position="89"/>
    </location>
</feature>
<proteinExistence type="predicted"/>
<keyword evidence="1" id="KW-1133">Transmembrane helix</keyword>
<dbReference type="Proteomes" id="UP001189624">
    <property type="component" value="Chromosome 5"/>
</dbReference>
<name>A0AA86SX99_9FABA</name>
<reference evidence="2" key="1">
    <citation type="submission" date="2023-10" db="EMBL/GenBank/DDBJ databases">
        <authorList>
            <person name="Domelevo Entfellner J.-B."/>
        </authorList>
    </citation>
    <scope>NUCLEOTIDE SEQUENCE</scope>
</reference>
<keyword evidence="1" id="KW-0812">Transmembrane</keyword>
<gene>
    <name evidence="2" type="ORF">AYBTSS11_LOCUS17377</name>
</gene>
<organism evidence="2 3">
    <name type="scientific">Sphenostylis stenocarpa</name>
    <dbReference type="NCBI Taxonomy" id="92480"/>
    <lineage>
        <taxon>Eukaryota</taxon>
        <taxon>Viridiplantae</taxon>
        <taxon>Streptophyta</taxon>
        <taxon>Embryophyta</taxon>
        <taxon>Tracheophyta</taxon>
        <taxon>Spermatophyta</taxon>
        <taxon>Magnoliopsida</taxon>
        <taxon>eudicotyledons</taxon>
        <taxon>Gunneridae</taxon>
        <taxon>Pentapetalae</taxon>
        <taxon>rosids</taxon>
        <taxon>fabids</taxon>
        <taxon>Fabales</taxon>
        <taxon>Fabaceae</taxon>
        <taxon>Papilionoideae</taxon>
        <taxon>50 kb inversion clade</taxon>
        <taxon>NPAAA clade</taxon>
        <taxon>indigoferoid/millettioid clade</taxon>
        <taxon>Phaseoleae</taxon>
        <taxon>Sphenostylis</taxon>
    </lineage>
</organism>
<protein>
    <submittedName>
        <fullName evidence="2">Uncharacterized protein</fullName>
    </submittedName>
</protein>
<feature type="transmembrane region" description="Helical" evidence="1">
    <location>
        <begin position="28"/>
        <end position="46"/>
    </location>
</feature>
<dbReference type="Gramene" id="rna-AYBTSS11_LOCUS17377">
    <property type="protein sequence ID" value="CAJ1957762.1"/>
    <property type="gene ID" value="gene-AYBTSS11_LOCUS17377"/>
</dbReference>
<keyword evidence="1" id="KW-0472">Membrane</keyword>
<evidence type="ECO:0000313" key="2">
    <source>
        <dbReference type="EMBL" id="CAJ1957762.1"/>
    </source>
</evidence>
<accession>A0AA86SX99</accession>